<gene>
    <name evidence="1" type="ORF">D3872_07215</name>
</gene>
<accession>A0A418Y4V7</accession>
<dbReference type="Gene3D" id="3.10.450.50">
    <property type="match status" value="1"/>
</dbReference>
<comment type="caution">
    <text evidence="1">The sequence shown here is derived from an EMBL/GenBank/DDBJ whole genome shotgun (WGS) entry which is preliminary data.</text>
</comment>
<evidence type="ECO:0000313" key="2">
    <source>
        <dbReference type="Proteomes" id="UP000284006"/>
    </source>
</evidence>
<name>A0A418Y4V7_9BURK</name>
<dbReference type="InterPro" id="IPR032710">
    <property type="entry name" value="NTF2-like_dom_sf"/>
</dbReference>
<organism evidence="1 2">
    <name type="scientific">Massilia cavernae</name>
    <dbReference type="NCBI Taxonomy" id="2320864"/>
    <lineage>
        <taxon>Bacteria</taxon>
        <taxon>Pseudomonadati</taxon>
        <taxon>Pseudomonadota</taxon>
        <taxon>Betaproteobacteria</taxon>
        <taxon>Burkholderiales</taxon>
        <taxon>Oxalobacteraceae</taxon>
        <taxon>Telluria group</taxon>
        <taxon>Massilia</taxon>
    </lineage>
</organism>
<keyword evidence="2" id="KW-1185">Reference proteome</keyword>
<evidence type="ECO:0000313" key="1">
    <source>
        <dbReference type="EMBL" id="RJG21178.1"/>
    </source>
</evidence>
<evidence type="ECO:0008006" key="3">
    <source>
        <dbReference type="Google" id="ProtNLM"/>
    </source>
</evidence>
<dbReference type="EMBL" id="QYUP01000072">
    <property type="protein sequence ID" value="RJG21178.1"/>
    <property type="molecule type" value="Genomic_DNA"/>
</dbReference>
<dbReference type="Proteomes" id="UP000284006">
    <property type="component" value="Unassembled WGS sequence"/>
</dbReference>
<dbReference type="SUPFAM" id="SSF54427">
    <property type="entry name" value="NTF2-like"/>
    <property type="match status" value="1"/>
</dbReference>
<protein>
    <recommendedName>
        <fullName evidence="3">Nuclear transport factor 2 family protein</fullName>
    </recommendedName>
</protein>
<reference evidence="1 2" key="1">
    <citation type="submission" date="2018-09" db="EMBL/GenBank/DDBJ databases">
        <authorList>
            <person name="Zhu H."/>
        </authorList>
    </citation>
    <scope>NUCLEOTIDE SEQUENCE [LARGE SCALE GENOMIC DNA]</scope>
    <source>
        <strain evidence="1 2">K1S02-61</strain>
    </source>
</reference>
<proteinExistence type="predicted"/>
<sequence>MMLSGSKESDIDALFSMYADDFVYVHEVYGGLYTREHLYKNSVKNLNAGRFQQTQGRYKVLNILTGLNAAAVERLEVKSGKVHLTVFEFKGDKISKITEYWK</sequence>
<dbReference type="AlphaFoldDB" id="A0A418Y4V7"/>